<name>Q8ETU8_OCEIH</name>
<reference evidence="2 3" key="1">
    <citation type="journal article" date="2001" name="FEMS Microbiol. Lett.">
        <title>Oceanobacillus iheyensis gen. nov., sp. nov., a deep-sea extremely halotolerant and alkaliphilic species isolated from a depth of 1050 m on the Iheya Ridge.</title>
        <authorList>
            <person name="Lu J."/>
            <person name="Nogi Y."/>
            <person name="Takami H."/>
        </authorList>
    </citation>
    <scope>NUCLEOTIDE SEQUENCE [LARGE SCALE GENOMIC DNA]</scope>
    <source>
        <strain evidence="3">DSM 14371 / CIP 107618 / JCM 11309 / KCTC 3954 / HTE831</strain>
    </source>
</reference>
<evidence type="ECO:0000256" key="1">
    <source>
        <dbReference type="SAM" id="Phobius"/>
    </source>
</evidence>
<keyword evidence="1" id="KW-0812">Transmembrane</keyword>
<dbReference type="EMBL" id="BA000028">
    <property type="protein sequence ID" value="BAC12113.1"/>
    <property type="molecule type" value="Genomic_DNA"/>
</dbReference>
<evidence type="ECO:0000313" key="3">
    <source>
        <dbReference type="Proteomes" id="UP000000822"/>
    </source>
</evidence>
<dbReference type="InterPro" id="IPR002798">
    <property type="entry name" value="SpoIIM-like"/>
</dbReference>
<reference evidence="2 3" key="2">
    <citation type="journal article" date="2002" name="Nucleic Acids Res.">
        <title>Genome sequence of Oceanobacillus iheyensis isolated from the Iheya Ridge and its unexpected adaptive capabilities to extreme environments.</title>
        <authorList>
            <person name="Takami H."/>
            <person name="Takaki Y."/>
            <person name="Uchiyama I."/>
        </authorList>
    </citation>
    <scope>NUCLEOTIDE SEQUENCE [LARGE SCALE GENOMIC DNA]</scope>
    <source>
        <strain evidence="3">DSM 14371 / CIP 107618 / JCM 11309 / KCTC 3954 / HTE831</strain>
    </source>
</reference>
<feature type="transmembrane region" description="Helical" evidence="1">
    <location>
        <begin position="50"/>
        <end position="72"/>
    </location>
</feature>
<dbReference type="Proteomes" id="UP000000822">
    <property type="component" value="Chromosome"/>
</dbReference>
<dbReference type="AlphaFoldDB" id="Q8ETU8"/>
<keyword evidence="3" id="KW-1185">Reference proteome</keyword>
<gene>
    <name evidence="2" type="ordered locus">OB0157</name>
</gene>
<organism evidence="2 3">
    <name type="scientific">Oceanobacillus iheyensis (strain DSM 14371 / CIP 107618 / JCM 11309 / KCTC 3954 / HTE831)</name>
    <dbReference type="NCBI Taxonomy" id="221109"/>
    <lineage>
        <taxon>Bacteria</taxon>
        <taxon>Bacillati</taxon>
        <taxon>Bacillota</taxon>
        <taxon>Bacilli</taxon>
        <taxon>Bacillales</taxon>
        <taxon>Bacillaceae</taxon>
        <taxon>Oceanobacillus</taxon>
    </lineage>
</organism>
<feature type="transmembrane region" description="Helical" evidence="1">
    <location>
        <begin position="137"/>
        <end position="155"/>
    </location>
</feature>
<proteinExistence type="predicted"/>
<keyword evidence="1" id="KW-1133">Transmembrane helix</keyword>
<dbReference type="OrthoDB" id="9909496at2"/>
<feature type="transmembrane region" description="Helical" evidence="1">
    <location>
        <begin position="102"/>
        <end position="125"/>
    </location>
</feature>
<dbReference type="KEGG" id="oih:OB0157"/>
<dbReference type="HOGENOM" id="CLU_1617317_0_0_9"/>
<keyword evidence="1" id="KW-0472">Membrane</keyword>
<protein>
    <submittedName>
        <fullName evidence="2">Hypothetical conserved protein</fullName>
    </submittedName>
</protein>
<dbReference type="PhylomeDB" id="Q8ETU8"/>
<dbReference type="STRING" id="221109.gene:10732347"/>
<evidence type="ECO:0000313" key="2">
    <source>
        <dbReference type="EMBL" id="BAC12113.1"/>
    </source>
</evidence>
<dbReference type="Pfam" id="PF01944">
    <property type="entry name" value="SpoIIM"/>
    <property type="match status" value="1"/>
</dbReference>
<feature type="transmembrane region" description="Helical" evidence="1">
    <location>
        <begin position="7"/>
        <end position="30"/>
    </location>
</feature>
<dbReference type="eggNOG" id="COG1300">
    <property type="taxonomic scope" value="Bacteria"/>
</dbReference>
<sequence length="164" mass="18604">MKRLKLKFVWIVCGVYFSSFIVGIFVSNLHDNNFEYTPNPLKDTFVSIDTLKYIFTNNIKVFLILLTGFFLLKIPTIISLTSNGLMLGYFLGGLSLNNIQHVLLSLSIHGVPEILSFFIAAYIAFLGRDEFLEYKKFNIKLLVIGVLMVGVAAILETYVSPYFI</sequence>
<accession>Q8ETU8</accession>
<dbReference type="RefSeq" id="WP_011064558.1">
    <property type="nucleotide sequence ID" value="NC_004193.1"/>
</dbReference>